<organism evidence="2 3">
    <name type="scientific">Bacillus cereus</name>
    <dbReference type="NCBI Taxonomy" id="1396"/>
    <lineage>
        <taxon>Bacteria</taxon>
        <taxon>Bacillati</taxon>
        <taxon>Bacillota</taxon>
        <taxon>Bacilli</taxon>
        <taxon>Bacillales</taxon>
        <taxon>Bacillaceae</taxon>
        <taxon>Bacillus</taxon>
        <taxon>Bacillus cereus group</taxon>
    </lineage>
</organism>
<dbReference type="AlphaFoldDB" id="A0AA44TDI2"/>
<sequence>MFDITDYHESKWFEMNLQEKKDALIRLEKEIASRQKNRPEIPIFFDPTMKSHELGGYSPNKKRIRINANLLLDNENLNVLYDLVGTIIHEGWHVYQYHAMDNPGFHPKPGEVAVWEQNDRYYYRSSEDDALDSLYRMQGLERSAKQHEIDGLKSFYKEVEEATGMSNPGLGNYLLREKAIQNQFRHVFATEFLLPHFTPTELSKLRRYPSLIYREMDRLIREKQIQDKRNQRKPRVKRLNRDQRKPRVKPQDQGQLKPRVKPQDQRQPRLKPQDQDQHTLRVQQQRVRNLGGK</sequence>
<proteinExistence type="predicted"/>
<evidence type="ECO:0000313" key="2">
    <source>
        <dbReference type="EMBL" id="PFR98624.1"/>
    </source>
</evidence>
<evidence type="ECO:0000313" key="3">
    <source>
        <dbReference type="Proteomes" id="UP000226357"/>
    </source>
</evidence>
<dbReference type="Proteomes" id="UP000226357">
    <property type="component" value="Unassembled WGS sequence"/>
</dbReference>
<evidence type="ECO:0000256" key="1">
    <source>
        <dbReference type="SAM" id="MobiDB-lite"/>
    </source>
</evidence>
<reference evidence="2 3" key="1">
    <citation type="submission" date="2017-09" db="EMBL/GenBank/DDBJ databases">
        <title>Large-scale bioinformatics analysis of Bacillus genomes uncovers conserved roles of natural products in bacterial physiology.</title>
        <authorList>
            <consortium name="Agbiome Team Llc"/>
            <person name="Bleich R.M."/>
            <person name="Grubbs K.J."/>
            <person name="Santa Maria K.C."/>
            <person name="Allen S.E."/>
            <person name="Farag S."/>
            <person name="Shank E.A."/>
            <person name="Bowers A."/>
        </authorList>
    </citation>
    <scope>NUCLEOTIDE SEQUENCE [LARGE SCALE GENOMIC DNA]</scope>
    <source>
        <strain evidence="2 3">AFS067272</strain>
    </source>
</reference>
<name>A0AA44TDI2_BACCE</name>
<dbReference type="EMBL" id="NVBO01000206">
    <property type="protein sequence ID" value="PFR98624.1"/>
    <property type="molecule type" value="Genomic_DNA"/>
</dbReference>
<feature type="compositionally biased region" description="Basic and acidic residues" evidence="1">
    <location>
        <begin position="261"/>
        <end position="279"/>
    </location>
</feature>
<dbReference type="RefSeq" id="WP_098523639.1">
    <property type="nucleotide sequence ID" value="NZ_NUYJ01000119.1"/>
</dbReference>
<protein>
    <submittedName>
        <fullName evidence="2">Uncharacterized protein</fullName>
    </submittedName>
</protein>
<comment type="caution">
    <text evidence="2">The sequence shown here is derived from an EMBL/GenBank/DDBJ whole genome shotgun (WGS) entry which is preliminary data.</text>
</comment>
<accession>A0AA44TDI2</accession>
<feature type="region of interest" description="Disordered" evidence="1">
    <location>
        <begin position="223"/>
        <end position="293"/>
    </location>
</feature>
<gene>
    <name evidence="2" type="ORF">COK38_18875</name>
</gene>